<gene>
    <name evidence="1" type="ORF">H5410_013616</name>
</gene>
<name>A0A9J5ZNQ4_SOLCO</name>
<dbReference type="EMBL" id="JACXVP010000003">
    <property type="protein sequence ID" value="KAG5613792.1"/>
    <property type="molecule type" value="Genomic_DNA"/>
</dbReference>
<organism evidence="1 2">
    <name type="scientific">Solanum commersonii</name>
    <name type="common">Commerson's wild potato</name>
    <name type="synonym">Commerson's nightshade</name>
    <dbReference type="NCBI Taxonomy" id="4109"/>
    <lineage>
        <taxon>Eukaryota</taxon>
        <taxon>Viridiplantae</taxon>
        <taxon>Streptophyta</taxon>
        <taxon>Embryophyta</taxon>
        <taxon>Tracheophyta</taxon>
        <taxon>Spermatophyta</taxon>
        <taxon>Magnoliopsida</taxon>
        <taxon>eudicotyledons</taxon>
        <taxon>Gunneridae</taxon>
        <taxon>Pentapetalae</taxon>
        <taxon>asterids</taxon>
        <taxon>lamiids</taxon>
        <taxon>Solanales</taxon>
        <taxon>Solanaceae</taxon>
        <taxon>Solanoideae</taxon>
        <taxon>Solaneae</taxon>
        <taxon>Solanum</taxon>
    </lineage>
</organism>
<accession>A0A9J5ZNQ4</accession>
<reference evidence="1 2" key="1">
    <citation type="submission" date="2020-09" db="EMBL/GenBank/DDBJ databases">
        <title>De no assembly of potato wild relative species, Solanum commersonii.</title>
        <authorList>
            <person name="Cho K."/>
        </authorList>
    </citation>
    <scope>NUCLEOTIDE SEQUENCE [LARGE SCALE GENOMIC DNA]</scope>
    <source>
        <strain evidence="1">LZ3.2</strain>
        <tissue evidence="1">Leaf</tissue>
    </source>
</reference>
<evidence type="ECO:0000313" key="2">
    <source>
        <dbReference type="Proteomes" id="UP000824120"/>
    </source>
</evidence>
<keyword evidence="2" id="KW-1185">Reference proteome</keyword>
<proteinExistence type="predicted"/>
<sequence length="92" mass="9805">MDSRAWSRITFAVTSLTTAMNSTPLKTSSAPSLASIPTIPDSAPAKLTTKLAKKSTSEFPSLKAIIDLTGTIRVAFVSSSLRTLPPYHYGAY</sequence>
<evidence type="ECO:0000313" key="1">
    <source>
        <dbReference type="EMBL" id="KAG5613792.1"/>
    </source>
</evidence>
<dbReference type="Proteomes" id="UP000824120">
    <property type="component" value="Chromosome 3"/>
</dbReference>
<dbReference type="AlphaFoldDB" id="A0A9J5ZNQ4"/>
<comment type="caution">
    <text evidence="1">The sequence shown here is derived from an EMBL/GenBank/DDBJ whole genome shotgun (WGS) entry which is preliminary data.</text>
</comment>
<protein>
    <submittedName>
        <fullName evidence="1">Uncharacterized protein</fullName>
    </submittedName>
</protein>